<keyword evidence="2" id="KW-1133">Transmembrane helix</keyword>
<name>A0AAF3FPG2_9BILA</name>
<evidence type="ECO:0000313" key="4">
    <source>
        <dbReference type="Proteomes" id="UP000887575"/>
    </source>
</evidence>
<feature type="transmembrane region" description="Helical" evidence="2">
    <location>
        <begin position="231"/>
        <end position="250"/>
    </location>
</feature>
<dbReference type="Pfam" id="PF10192">
    <property type="entry name" value="GPR180-TMEM145_TM"/>
    <property type="match status" value="1"/>
</dbReference>
<dbReference type="InterPro" id="IPR047831">
    <property type="entry name" value="GPR180/TMEM145"/>
</dbReference>
<dbReference type="PANTHER" id="PTHR23252">
    <property type="entry name" value="INTIMAL THICKNESS RECEPTOR-RELATED"/>
    <property type="match status" value="1"/>
</dbReference>
<feature type="region of interest" description="Disordered" evidence="1">
    <location>
        <begin position="499"/>
        <end position="518"/>
    </location>
</feature>
<protein>
    <submittedName>
        <fullName evidence="5">GPR180/TMEM145 transmembrane domain-containing protein</fullName>
    </submittedName>
</protein>
<feature type="transmembrane region" description="Helical" evidence="2">
    <location>
        <begin position="302"/>
        <end position="323"/>
    </location>
</feature>
<evidence type="ECO:0000256" key="2">
    <source>
        <dbReference type="SAM" id="Phobius"/>
    </source>
</evidence>
<evidence type="ECO:0000313" key="5">
    <source>
        <dbReference type="WBParaSite" id="MBELARI_LOCUS9078"/>
    </source>
</evidence>
<dbReference type="WBParaSite" id="MBELARI_LOCUS9078">
    <property type="protein sequence ID" value="MBELARI_LOCUS9078"/>
    <property type="gene ID" value="MBELARI_LOCUS9078"/>
</dbReference>
<keyword evidence="2" id="KW-0812">Transmembrane</keyword>
<dbReference type="GO" id="GO:0019236">
    <property type="term" value="P:response to pheromone"/>
    <property type="evidence" value="ECO:0007669"/>
    <property type="project" value="InterPro"/>
</dbReference>
<feature type="transmembrane region" description="Helical" evidence="2">
    <location>
        <begin position="335"/>
        <end position="356"/>
    </location>
</feature>
<feature type="compositionally biased region" description="Acidic residues" evidence="1">
    <location>
        <begin position="499"/>
        <end position="510"/>
    </location>
</feature>
<dbReference type="Proteomes" id="UP000887575">
    <property type="component" value="Unassembled WGS sequence"/>
</dbReference>
<dbReference type="InterPro" id="IPR019336">
    <property type="entry name" value="GPR180/TMEM145_TM"/>
</dbReference>
<feature type="domain" description="GPR180/TMEM145 transmembrane" evidence="3">
    <location>
        <begin position="238"/>
        <end position="454"/>
    </location>
</feature>
<evidence type="ECO:0000256" key="1">
    <source>
        <dbReference type="SAM" id="MobiDB-lite"/>
    </source>
</evidence>
<dbReference type="PANTHER" id="PTHR23252:SF43">
    <property type="entry name" value="INTIMAL THICKNESS RELATED RECEPTOR IRP DOMAIN-CONTAINING PROTEIN"/>
    <property type="match status" value="1"/>
</dbReference>
<feature type="transmembrane region" description="Helical" evidence="2">
    <location>
        <begin position="406"/>
        <end position="430"/>
    </location>
</feature>
<organism evidence="4 5">
    <name type="scientific">Mesorhabditis belari</name>
    <dbReference type="NCBI Taxonomy" id="2138241"/>
    <lineage>
        <taxon>Eukaryota</taxon>
        <taxon>Metazoa</taxon>
        <taxon>Ecdysozoa</taxon>
        <taxon>Nematoda</taxon>
        <taxon>Chromadorea</taxon>
        <taxon>Rhabditida</taxon>
        <taxon>Rhabditina</taxon>
        <taxon>Rhabditomorpha</taxon>
        <taxon>Rhabditoidea</taxon>
        <taxon>Rhabditidae</taxon>
        <taxon>Mesorhabditinae</taxon>
        <taxon>Mesorhabditis</taxon>
    </lineage>
</organism>
<keyword evidence="2" id="KW-0472">Membrane</keyword>
<dbReference type="GO" id="GO:0007186">
    <property type="term" value="P:G protein-coupled receptor signaling pathway"/>
    <property type="evidence" value="ECO:0007669"/>
    <property type="project" value="InterPro"/>
</dbReference>
<dbReference type="AlphaFoldDB" id="A0AAF3FPG2"/>
<accession>A0AAF3FPG2</accession>
<reference evidence="5" key="1">
    <citation type="submission" date="2024-02" db="UniProtKB">
        <authorList>
            <consortium name="WormBaseParasite"/>
        </authorList>
    </citation>
    <scope>IDENTIFICATION</scope>
</reference>
<evidence type="ECO:0000259" key="3">
    <source>
        <dbReference type="Pfam" id="PF10192"/>
    </source>
</evidence>
<keyword evidence="4" id="KW-1185">Reference proteome</keyword>
<sequence length="518" mass="58909">MNVAMPKYAKRCDGVKWLFVVCLSLQFSSTLTVHVKGIWKPGEQNIQVITKFGFQQTDNRHPRTSRGFIYGNITGVQRPGDDPLLFVIISQANIGLLHSEDSNYGKSCSSIMQEIASNGFESRCKPKGTADIFRWVPCPAGKICEEEDPDNSTTLIPGYQMTMQIVEPQMPEYWFLVLIGCHLNGNCSWVQSNSKSTLNYDFWLTNGDPQDLSKNPFGLQFSFDEQDATQMYLATLIAYLILCAIIYHGRSIQRKHYSPTRLKLLSWIVYLKTAGVALQSLNMLQFAADGEGFLVARLAGEVLRMIATDVLCLMLLLLGRGWAFSGPSLKPSKCLIVGWAFLSIVKFIFFCCNFIFVYDILHDVDVFSSWPGHGMLAIRIIFAIWFLLEIRVLIKREKHHEKATFLAHFGAGFLVWFAYLPGLGCIAHFITLLWRFRIILGITTLANFGAILCLLHIFWPNSQYRKYFNIDYGNRLRASRTDSNELEDFERLLYAENTDSENDSPADDDQPSNIHNMI</sequence>
<feature type="transmembrane region" description="Helical" evidence="2">
    <location>
        <begin position="436"/>
        <end position="459"/>
    </location>
</feature>
<feature type="transmembrane region" description="Helical" evidence="2">
    <location>
        <begin position="376"/>
        <end position="394"/>
    </location>
</feature>
<proteinExistence type="predicted"/>
<feature type="transmembrane region" description="Helical" evidence="2">
    <location>
        <begin position="262"/>
        <end position="282"/>
    </location>
</feature>